<dbReference type="EMBL" id="BAAFGZ010000055">
    <property type="protein sequence ID" value="GAB0133764.1"/>
    <property type="molecule type" value="Genomic_DNA"/>
</dbReference>
<feature type="compositionally biased region" description="Low complexity" evidence="1">
    <location>
        <begin position="373"/>
        <end position="386"/>
    </location>
</feature>
<feature type="region of interest" description="Disordered" evidence="1">
    <location>
        <begin position="225"/>
        <end position="245"/>
    </location>
</feature>
<feature type="compositionally biased region" description="Basic and acidic residues" evidence="1">
    <location>
        <begin position="327"/>
        <end position="336"/>
    </location>
</feature>
<dbReference type="CDD" id="cd14686">
    <property type="entry name" value="bZIP"/>
    <property type="match status" value="1"/>
</dbReference>
<evidence type="ECO:0000256" key="1">
    <source>
        <dbReference type="SAM" id="MobiDB-lite"/>
    </source>
</evidence>
<reference evidence="3" key="1">
    <citation type="submission" date="2024-06" db="EMBL/GenBank/DDBJ databases">
        <title>Draft Genome Sequences of Epichloe bromicola Strains Isolated from Elymus ciliaris.</title>
        <authorList>
            <consortium name="Epichloe bromicola genome sequencing consortium"/>
            <person name="Miura A."/>
            <person name="Imano S."/>
            <person name="Ashida A."/>
            <person name="Sato I."/>
            <person name="Chiba S."/>
            <person name="Tanaka A."/>
            <person name="Camagna M."/>
            <person name="Takemoto D."/>
        </authorList>
    </citation>
    <scope>NUCLEOTIDE SEQUENCE [LARGE SCALE GENOMIC DNA]</scope>
    <source>
        <strain evidence="3">DP</strain>
    </source>
</reference>
<feature type="compositionally biased region" description="Basic residues" evidence="1">
    <location>
        <begin position="317"/>
        <end position="326"/>
    </location>
</feature>
<comment type="caution">
    <text evidence="2">The sequence shown here is derived from an EMBL/GenBank/DDBJ whole genome shotgun (WGS) entry which is preliminary data.</text>
</comment>
<organism evidence="2 3">
    <name type="scientific">Epichloe bromicola</name>
    <dbReference type="NCBI Taxonomy" id="79588"/>
    <lineage>
        <taxon>Eukaryota</taxon>
        <taxon>Fungi</taxon>
        <taxon>Dikarya</taxon>
        <taxon>Ascomycota</taxon>
        <taxon>Pezizomycotina</taxon>
        <taxon>Sordariomycetes</taxon>
        <taxon>Hypocreomycetidae</taxon>
        <taxon>Hypocreales</taxon>
        <taxon>Clavicipitaceae</taxon>
        <taxon>Epichloe</taxon>
    </lineage>
</organism>
<feature type="compositionally biased region" description="Acidic residues" evidence="1">
    <location>
        <begin position="413"/>
        <end position="430"/>
    </location>
</feature>
<gene>
    <name evidence="2" type="primary">g2161</name>
    <name evidence="2" type="ORF">EsDP_00002161</name>
</gene>
<protein>
    <submittedName>
        <fullName evidence="2">Uncharacterized protein</fullName>
    </submittedName>
</protein>
<evidence type="ECO:0000313" key="2">
    <source>
        <dbReference type="EMBL" id="GAB0133764.1"/>
    </source>
</evidence>
<feature type="compositionally biased region" description="Low complexity" evidence="1">
    <location>
        <begin position="394"/>
        <end position="410"/>
    </location>
</feature>
<feature type="compositionally biased region" description="Basic and acidic residues" evidence="1">
    <location>
        <begin position="226"/>
        <end position="245"/>
    </location>
</feature>
<feature type="compositionally biased region" description="Acidic residues" evidence="1">
    <location>
        <begin position="437"/>
        <end position="446"/>
    </location>
</feature>
<sequence length="446" mass="48821">MSGNNNDNLPEGSQNQFVRNLRGRSVRLPNQPNNNGGMSLPGNGQSASGSLPHAQTVQPHLLHQSISGGLPAPQTTAGLGLDFQGMYNSTQNHAIANGLAFSDVIQPMSGFSQQQVYSQTNNLFSVPDSAFPIATPRGRVFHGYSFKDLKIRFENPTLTDARLVETRVLAALEAALANPPVLPENTIEEMDPKKVFPDYIKLEDDASKAGRLAAEKINNEIAAESQKIDRERNNEAAKRSRRLKNENLDNANKKLVENALRIAWLEAQLSAMGGRPEAFDTIDPSVKRRLHGKIIESRDEFYEHRKRQKSHSDTKKRSEHNKKRAIQKRELNERAARQCAEADQAENVEDVVVVATSASPDEAAIPPASGLAQPGPEQPQSEGQVQDLAQPGPEQAQSDGQVQDQGQAQGQGEGDEANDATLADDADLDDTFMLMENDNEWDPCLA</sequence>
<feature type="compositionally biased region" description="Polar residues" evidence="1">
    <location>
        <begin position="28"/>
        <end position="53"/>
    </location>
</feature>
<feature type="region of interest" description="Disordered" evidence="1">
    <location>
        <begin position="299"/>
        <end position="344"/>
    </location>
</feature>
<name>A0ABQ0CJZ3_9HYPO</name>
<proteinExistence type="predicted"/>
<keyword evidence="3" id="KW-1185">Reference proteome</keyword>
<accession>A0ABQ0CJZ3</accession>
<evidence type="ECO:0000313" key="3">
    <source>
        <dbReference type="Proteomes" id="UP001562357"/>
    </source>
</evidence>
<feature type="region of interest" description="Disordered" evidence="1">
    <location>
        <begin position="360"/>
        <end position="446"/>
    </location>
</feature>
<feature type="region of interest" description="Disordered" evidence="1">
    <location>
        <begin position="26"/>
        <end position="53"/>
    </location>
</feature>
<dbReference type="Proteomes" id="UP001562357">
    <property type="component" value="Unassembled WGS sequence"/>
</dbReference>